<name>A0ABX7BIU3_9PROT</name>
<dbReference type="EMBL" id="CP067422">
    <property type="protein sequence ID" value="QQP93666.1"/>
    <property type="molecule type" value="Genomic_DNA"/>
</dbReference>
<keyword evidence="2" id="KW-1185">Reference proteome</keyword>
<sequence>MPIRPEDRFYYPIDWHQLSLSIRFKRAGGRCEKCGRRHLARIRVLPDGRWMDCAVGDTWRDRHGHQCPWPDIVEIAGSKLSRVVLSCCHKDWNPENNHPSNLAAWCQWCHLDSDRPWHRRQFALTIKMRRSLGDLFQGIYRRW</sequence>
<protein>
    <recommendedName>
        <fullName evidence="3">HNH endonuclease</fullName>
    </recommendedName>
</protein>
<keyword evidence="1" id="KW-0614">Plasmid</keyword>
<evidence type="ECO:0008006" key="3">
    <source>
        <dbReference type="Google" id="ProtNLM"/>
    </source>
</evidence>
<geneLocation type="plasmid" evidence="1 2">
    <name>pTT6-2</name>
</geneLocation>
<dbReference type="RefSeq" id="WP_201083398.1">
    <property type="nucleotide sequence ID" value="NZ_CP067422.1"/>
</dbReference>
<organism evidence="1 2">
    <name type="scientific">Skermanella cutis</name>
    <dbReference type="NCBI Taxonomy" id="2775420"/>
    <lineage>
        <taxon>Bacteria</taxon>
        <taxon>Pseudomonadati</taxon>
        <taxon>Pseudomonadota</taxon>
        <taxon>Alphaproteobacteria</taxon>
        <taxon>Rhodospirillales</taxon>
        <taxon>Azospirillaceae</taxon>
        <taxon>Skermanella</taxon>
    </lineage>
</organism>
<dbReference type="Proteomes" id="UP000595197">
    <property type="component" value="Plasmid pTT6-2"/>
</dbReference>
<gene>
    <name evidence="1" type="ORF">IGS68_32140</name>
</gene>
<proteinExistence type="predicted"/>
<evidence type="ECO:0000313" key="2">
    <source>
        <dbReference type="Proteomes" id="UP000595197"/>
    </source>
</evidence>
<reference evidence="1" key="1">
    <citation type="submission" date="2021-02" db="EMBL/GenBank/DDBJ databases">
        <title>Skermanella TT6 skin isolate.</title>
        <authorList>
            <person name="Lee K."/>
            <person name="Ganzorig M."/>
        </authorList>
    </citation>
    <scope>NUCLEOTIDE SEQUENCE</scope>
    <source>
        <strain evidence="1">TT6</strain>
    </source>
</reference>
<evidence type="ECO:0000313" key="1">
    <source>
        <dbReference type="EMBL" id="QQP93666.1"/>
    </source>
</evidence>
<accession>A0ABX7BIU3</accession>